<keyword evidence="2" id="KW-1185">Reference proteome</keyword>
<sequence length="301" mass="34575">MDIAISSGLNVGIQALNLLNKWLEEVEIAKSWYGEDKYPVFTQRLFTIKKDKWEEIIQNSLSCCSSWHYQVKKHNVLALANGARIYSIDDSSGGYFARLDARDFVLTIWQMDITGSATAHIAPRESPSDSSCLSPSGWRDLLHHGYSFGEYDHVFGWPFKGTLLSEPPEALLVIDDHRARYLQEKLRCAIHQCYDKWTILKRSLPCTGRDNHEFEKWDKKIEVLQRNLLKSKLLLVDGAQPYTPFLEEERIGDTLSYAEHQLKEPSDRRETVVALTRLLTTPRRINKFLSTRESGKSASLV</sequence>
<protein>
    <submittedName>
        <fullName evidence="1">Uncharacterized protein</fullName>
    </submittedName>
</protein>
<evidence type="ECO:0000313" key="2">
    <source>
        <dbReference type="Proteomes" id="UP000249497"/>
    </source>
</evidence>
<dbReference type="EMBL" id="KZ824802">
    <property type="protein sequence ID" value="RAH80667.1"/>
    <property type="molecule type" value="Genomic_DNA"/>
</dbReference>
<dbReference type="GeneID" id="37178862"/>
<dbReference type="AlphaFoldDB" id="A0A8T8WXQ8"/>
<reference evidence="1 2" key="1">
    <citation type="submission" date="2018-02" db="EMBL/GenBank/DDBJ databases">
        <title>The genomes of Aspergillus section Nigri reveals drivers in fungal speciation.</title>
        <authorList>
            <consortium name="DOE Joint Genome Institute"/>
            <person name="Vesth T.C."/>
            <person name="Nybo J."/>
            <person name="Theobald S."/>
            <person name="Brandl J."/>
            <person name="Frisvad J.C."/>
            <person name="Nielsen K.F."/>
            <person name="Lyhne E.K."/>
            <person name="Kogle M.E."/>
            <person name="Kuo A."/>
            <person name="Riley R."/>
            <person name="Clum A."/>
            <person name="Nolan M."/>
            <person name="Lipzen A."/>
            <person name="Salamov A."/>
            <person name="Henrissat B."/>
            <person name="Wiebenga A."/>
            <person name="De vries R.P."/>
            <person name="Grigoriev I.V."/>
            <person name="Mortensen U.H."/>
            <person name="Andersen M.R."/>
            <person name="Baker S.E."/>
        </authorList>
    </citation>
    <scope>NUCLEOTIDE SEQUENCE [LARGE SCALE GENOMIC DNA]</scope>
    <source>
        <strain evidence="1 2">CBS 114.51</strain>
    </source>
</reference>
<gene>
    <name evidence="1" type="ORF">BO86DRAFT_419962</name>
</gene>
<dbReference type="OrthoDB" id="4502952at2759"/>
<organism evidence="1 2">
    <name type="scientific">Aspergillus japonicus CBS 114.51</name>
    <dbReference type="NCBI Taxonomy" id="1448312"/>
    <lineage>
        <taxon>Eukaryota</taxon>
        <taxon>Fungi</taxon>
        <taxon>Dikarya</taxon>
        <taxon>Ascomycota</taxon>
        <taxon>Pezizomycotina</taxon>
        <taxon>Eurotiomycetes</taxon>
        <taxon>Eurotiomycetidae</taxon>
        <taxon>Eurotiales</taxon>
        <taxon>Aspergillaceae</taxon>
        <taxon>Aspergillus</taxon>
        <taxon>Aspergillus subgen. Circumdati</taxon>
    </lineage>
</organism>
<dbReference type="Proteomes" id="UP000249497">
    <property type="component" value="Unassembled WGS sequence"/>
</dbReference>
<name>A0A8T8WXQ8_ASPJA</name>
<proteinExistence type="predicted"/>
<accession>A0A8T8WXQ8</accession>
<dbReference type="RefSeq" id="XP_025526561.1">
    <property type="nucleotide sequence ID" value="XM_025675170.1"/>
</dbReference>
<evidence type="ECO:0000313" key="1">
    <source>
        <dbReference type="EMBL" id="RAH80667.1"/>
    </source>
</evidence>